<dbReference type="InParanoid" id="B7QE01"/>
<evidence type="ECO:0000256" key="8">
    <source>
        <dbReference type="SAM" id="Phobius"/>
    </source>
</evidence>
<feature type="region of interest" description="Disordered" evidence="7">
    <location>
        <begin position="352"/>
        <end position="375"/>
    </location>
</feature>
<keyword evidence="6 8" id="KW-0472">Membrane</keyword>
<dbReference type="PANTHER" id="PTHR35578">
    <property type="entry name" value="PROLINE-RICH TRANSMEMBRANE PROTEIN 4-RELATED"/>
    <property type="match status" value="1"/>
</dbReference>
<feature type="region of interest" description="Disordered" evidence="7">
    <location>
        <begin position="219"/>
        <end position="256"/>
    </location>
</feature>
<dbReference type="PaxDb" id="6945-B7QE01"/>
<reference evidence="11" key="2">
    <citation type="submission" date="2020-05" db="UniProtKB">
        <authorList>
            <consortium name="EnsemblMetazoa"/>
        </authorList>
    </citation>
    <scope>IDENTIFICATION</scope>
    <source>
        <strain evidence="11">wikel</strain>
    </source>
</reference>
<dbReference type="Proteomes" id="UP000001555">
    <property type="component" value="Unassembled WGS sequence"/>
</dbReference>
<feature type="transmembrane region" description="Helical" evidence="8">
    <location>
        <begin position="476"/>
        <end position="496"/>
    </location>
</feature>
<proteinExistence type="predicted"/>
<dbReference type="InterPro" id="IPR059081">
    <property type="entry name" value="PRRT3-4"/>
</dbReference>
<evidence type="ECO:0000313" key="12">
    <source>
        <dbReference type="Proteomes" id="UP000001555"/>
    </source>
</evidence>
<evidence type="ECO:0000256" key="6">
    <source>
        <dbReference type="ARBA" id="ARBA00023136"/>
    </source>
</evidence>
<feature type="transmembrane region" description="Helical" evidence="8">
    <location>
        <begin position="429"/>
        <end position="447"/>
    </location>
</feature>
<dbReference type="EMBL" id="ABJB010209748">
    <property type="status" value="NOT_ANNOTATED_CDS"/>
    <property type="molecule type" value="Genomic_DNA"/>
</dbReference>
<evidence type="ECO:0000256" key="4">
    <source>
        <dbReference type="ARBA" id="ARBA00022729"/>
    </source>
</evidence>
<comment type="subcellular location">
    <subcellularLocation>
        <location evidence="1">Membrane</location>
        <topology evidence="1">Multi-pass membrane protein</topology>
    </subcellularLocation>
</comment>
<dbReference type="EnsemblMetazoa" id="ISCW022052-RA">
    <property type="protein sequence ID" value="ISCW022052-PA"/>
    <property type="gene ID" value="ISCW022052"/>
</dbReference>
<dbReference type="InterPro" id="IPR052836">
    <property type="entry name" value="PRRT_domain-containing"/>
</dbReference>
<feature type="compositionally biased region" description="Low complexity" evidence="7">
    <location>
        <begin position="269"/>
        <end position="281"/>
    </location>
</feature>
<dbReference type="EMBL" id="DS917313">
    <property type="protein sequence ID" value="EEC17073.1"/>
    <property type="molecule type" value="Genomic_DNA"/>
</dbReference>
<dbReference type="OrthoDB" id="10066605at2759"/>
<dbReference type="EMBL" id="ABJB010170855">
    <property type="status" value="NOT_ANNOTATED_CDS"/>
    <property type="molecule type" value="Genomic_DNA"/>
</dbReference>
<feature type="compositionally biased region" description="Polar residues" evidence="7">
    <location>
        <begin position="365"/>
        <end position="375"/>
    </location>
</feature>
<evidence type="ECO:0000256" key="5">
    <source>
        <dbReference type="ARBA" id="ARBA00022989"/>
    </source>
</evidence>
<keyword evidence="12" id="KW-1185">Reference proteome</keyword>
<reference evidence="10 12" key="1">
    <citation type="submission" date="2008-03" db="EMBL/GenBank/DDBJ databases">
        <title>Annotation of Ixodes scapularis.</title>
        <authorList>
            <consortium name="Ixodes scapularis Genome Project Consortium"/>
            <person name="Caler E."/>
            <person name="Hannick L.I."/>
            <person name="Bidwell S."/>
            <person name="Joardar V."/>
            <person name="Thiagarajan M."/>
            <person name="Amedeo P."/>
            <person name="Galinsky K.J."/>
            <person name="Schobel S."/>
            <person name="Inman J."/>
            <person name="Hostetler J."/>
            <person name="Miller J."/>
            <person name="Hammond M."/>
            <person name="Megy K."/>
            <person name="Lawson D."/>
            <person name="Kodira C."/>
            <person name="Sutton G."/>
            <person name="Meyer J."/>
            <person name="Hill C.A."/>
            <person name="Birren B."/>
            <person name="Nene V."/>
            <person name="Collins F."/>
            <person name="Alarcon-Chaidez F."/>
            <person name="Wikel S."/>
            <person name="Strausberg R."/>
        </authorList>
    </citation>
    <scope>NUCLEOTIDE SEQUENCE [LARGE SCALE GENOMIC DNA]</scope>
    <source>
        <strain evidence="12">Wikel</strain>
        <strain evidence="10">Wikel colony</strain>
    </source>
</reference>
<dbReference type="HOGENOM" id="CLU_021783_0_0_1"/>
<dbReference type="EMBL" id="ABJB010074665">
    <property type="status" value="NOT_ANNOTATED_CDS"/>
    <property type="molecule type" value="Genomic_DNA"/>
</dbReference>
<dbReference type="EMBL" id="ABJB010301544">
    <property type="status" value="NOT_ANNOTATED_CDS"/>
    <property type="molecule type" value="Genomic_DNA"/>
</dbReference>
<evidence type="ECO:0000259" key="9">
    <source>
        <dbReference type="Pfam" id="PF25987"/>
    </source>
</evidence>
<organism>
    <name type="scientific">Ixodes scapularis</name>
    <name type="common">Black-legged tick</name>
    <name type="synonym">Deer tick</name>
    <dbReference type="NCBI Taxonomy" id="6945"/>
    <lineage>
        <taxon>Eukaryota</taxon>
        <taxon>Metazoa</taxon>
        <taxon>Ecdysozoa</taxon>
        <taxon>Arthropoda</taxon>
        <taxon>Chelicerata</taxon>
        <taxon>Arachnida</taxon>
        <taxon>Acari</taxon>
        <taxon>Parasitiformes</taxon>
        <taxon>Ixodida</taxon>
        <taxon>Ixodoidea</taxon>
        <taxon>Ixodidae</taxon>
        <taxon>Ixodinae</taxon>
        <taxon>Ixodes</taxon>
    </lineage>
</organism>
<feature type="domain" description="Proline-rich transmembrane protein 3/4" evidence="9">
    <location>
        <begin position="462"/>
        <end position="556"/>
    </location>
</feature>
<feature type="domain" description="Proline-rich transmembrane protein 3/4" evidence="9">
    <location>
        <begin position="8"/>
        <end position="189"/>
    </location>
</feature>
<keyword evidence="4" id="KW-0732">Signal</keyword>
<feature type="transmembrane region" description="Helical" evidence="8">
    <location>
        <begin position="125"/>
        <end position="146"/>
    </location>
</feature>
<evidence type="ECO:0000256" key="2">
    <source>
        <dbReference type="ARBA" id="ARBA00022553"/>
    </source>
</evidence>
<feature type="transmembrane region" description="Helical" evidence="8">
    <location>
        <begin position="152"/>
        <end position="179"/>
    </location>
</feature>
<dbReference type="VEuPathDB" id="VectorBase:ISCI022052"/>
<evidence type="ECO:0000256" key="1">
    <source>
        <dbReference type="ARBA" id="ARBA00004141"/>
    </source>
</evidence>
<feature type="transmembrane region" description="Helical" evidence="8">
    <location>
        <begin position="91"/>
        <end position="113"/>
    </location>
</feature>
<feature type="transmembrane region" description="Helical" evidence="8">
    <location>
        <begin position="403"/>
        <end position="423"/>
    </location>
</feature>
<keyword evidence="2" id="KW-0597">Phosphoprotein</keyword>
<evidence type="ECO:0000256" key="7">
    <source>
        <dbReference type="SAM" id="MobiDB-lite"/>
    </source>
</evidence>
<keyword evidence="3 8" id="KW-0812">Transmembrane</keyword>
<feature type="compositionally biased region" description="Basic and acidic residues" evidence="7">
    <location>
        <begin position="233"/>
        <end position="242"/>
    </location>
</feature>
<feature type="transmembrane region" description="Helical" evidence="8">
    <location>
        <begin position="25"/>
        <end position="48"/>
    </location>
</feature>
<evidence type="ECO:0000313" key="11">
    <source>
        <dbReference type="EnsemblMetazoa" id="ISCW022052-PA"/>
    </source>
</evidence>
<name>B7QE01_IXOSC</name>
<dbReference type="VEuPathDB" id="VectorBase:ISCW022052"/>
<dbReference type="VEuPathDB" id="VectorBase:ISCP_028527"/>
<accession>B7QE01</accession>
<gene>
    <name evidence="10" type="ORF">IscW_ISCW022052</name>
</gene>
<protein>
    <recommendedName>
        <fullName evidence="9">Proline-rich transmembrane protein 3/4 domain-containing protein</fullName>
    </recommendedName>
</protein>
<feature type="transmembrane region" description="Helical" evidence="8">
    <location>
        <begin position="60"/>
        <end position="79"/>
    </location>
</feature>
<dbReference type="AlphaFoldDB" id="B7QE01"/>
<evidence type="ECO:0000256" key="3">
    <source>
        <dbReference type="ARBA" id="ARBA00022692"/>
    </source>
</evidence>
<feature type="region of interest" description="Disordered" evidence="7">
    <location>
        <begin position="268"/>
        <end position="315"/>
    </location>
</feature>
<dbReference type="EMBL" id="ABJB010048032">
    <property type="status" value="NOT_ANNOTATED_CDS"/>
    <property type="molecule type" value="Genomic_DNA"/>
</dbReference>
<sequence>MFHPHQVASPDWAELRQRVRWLWPVHAYGLACLFLGLAVTAFLTALGLRARLSTRPHLSTLNVFLLLLGLTRLLFPLQLMPGVLLAMLWDLGFPCLLSAFSLLQLAFLQITQMQASPSRIGDETCISLVVVLHFCLAILSDILWAMQNSTRVVWLFTQLSFTAWGLFVCSACVCSCLRLQRSIAQLPMLLFLPPQPSAQDAIVVAACYDNKGVLPLGTLDRPVPSRPPVSLTRPRETFESHHITRGPSRGAWDPMAPRIRITDEHQRTLSLSGPEGSSPPSNDHGARSSSSNGDPDHEPVSAGATSPRGLRSRASMPLCPSQLTQEQQQPLMSPVKLEAEYGIAEVPVRLDQRRSTLPRSHRPTRSWNPPTQGIASSLLFSSSKSGAGQAPQPQKKRSRVERLLRKTLLAAVLGIVLCCLQGYGVAGPHGMFAAAPRAAAVLPWFAYQTLHRFSSSKSGAGQAPQPQKKRSRVERLLRKTLLAAVLGIVLCCLQGYGVAGPHGMFAAAPRAAAVLPWFAYQTLHRWLEFTMACIMASITRKSLYGNCYRQHSCNEKYRGSLFS</sequence>
<dbReference type="PANTHER" id="PTHR35578:SF6">
    <property type="entry name" value="PROLINE-RICH TRANSMEMBRANE PROTEIN 4"/>
    <property type="match status" value="1"/>
</dbReference>
<evidence type="ECO:0000313" key="10">
    <source>
        <dbReference type="EMBL" id="EEC17073.1"/>
    </source>
</evidence>
<dbReference type="Pfam" id="PF25987">
    <property type="entry name" value="PRRT3"/>
    <property type="match status" value="2"/>
</dbReference>
<keyword evidence="5 8" id="KW-1133">Transmembrane helix</keyword>